<name>A0A6A6LC37_HEVBR</name>
<protein>
    <recommendedName>
        <fullName evidence="4">RNase H type-1 domain-containing protein</fullName>
    </recommendedName>
</protein>
<proteinExistence type="predicted"/>
<evidence type="ECO:0000313" key="2">
    <source>
        <dbReference type="EMBL" id="KAF2299010.1"/>
    </source>
</evidence>
<keyword evidence="1" id="KW-1133">Transmembrane helix</keyword>
<dbReference type="AlphaFoldDB" id="A0A6A6LC37"/>
<organism evidence="2 3">
    <name type="scientific">Hevea brasiliensis</name>
    <name type="common">Para rubber tree</name>
    <name type="synonym">Siphonia brasiliensis</name>
    <dbReference type="NCBI Taxonomy" id="3981"/>
    <lineage>
        <taxon>Eukaryota</taxon>
        <taxon>Viridiplantae</taxon>
        <taxon>Streptophyta</taxon>
        <taxon>Embryophyta</taxon>
        <taxon>Tracheophyta</taxon>
        <taxon>Spermatophyta</taxon>
        <taxon>Magnoliopsida</taxon>
        <taxon>eudicotyledons</taxon>
        <taxon>Gunneridae</taxon>
        <taxon>Pentapetalae</taxon>
        <taxon>rosids</taxon>
        <taxon>fabids</taxon>
        <taxon>Malpighiales</taxon>
        <taxon>Euphorbiaceae</taxon>
        <taxon>Crotonoideae</taxon>
        <taxon>Micrandreae</taxon>
        <taxon>Hevea</taxon>
    </lineage>
</organism>
<evidence type="ECO:0008006" key="4">
    <source>
        <dbReference type="Google" id="ProtNLM"/>
    </source>
</evidence>
<sequence length="153" mass="17042">MNTPSSSGGWVSWPNLTLICCFALHVCVTAFGRLEISYFFDNLQWSPHDIISHANVLVAEFYQTATHCTTTSLPSQRFLIDRWCPPPPGFLKLNVDAGMSSSGLVQLGVVFRDEFDLLAKLDDFSSEEQEYVWIEDIPNAVSAVLALNVSLLQ</sequence>
<keyword evidence="3" id="KW-1185">Reference proteome</keyword>
<keyword evidence="1" id="KW-0472">Membrane</keyword>
<accession>A0A6A6LC37</accession>
<feature type="transmembrane region" description="Helical" evidence="1">
    <location>
        <begin position="12"/>
        <end position="32"/>
    </location>
</feature>
<comment type="caution">
    <text evidence="2">The sequence shown here is derived from an EMBL/GenBank/DDBJ whole genome shotgun (WGS) entry which is preliminary data.</text>
</comment>
<dbReference type="EMBL" id="JAAGAX010000011">
    <property type="protein sequence ID" value="KAF2299010.1"/>
    <property type="molecule type" value="Genomic_DNA"/>
</dbReference>
<keyword evidence="1" id="KW-0812">Transmembrane</keyword>
<evidence type="ECO:0000313" key="3">
    <source>
        <dbReference type="Proteomes" id="UP000467840"/>
    </source>
</evidence>
<gene>
    <name evidence="2" type="ORF">GH714_029731</name>
</gene>
<evidence type="ECO:0000256" key="1">
    <source>
        <dbReference type="SAM" id="Phobius"/>
    </source>
</evidence>
<reference evidence="2 3" key="1">
    <citation type="journal article" date="2020" name="Mol. Plant">
        <title>The Chromosome-Based Rubber Tree Genome Provides New Insights into Spurge Genome Evolution and Rubber Biosynthesis.</title>
        <authorList>
            <person name="Liu J."/>
            <person name="Shi C."/>
            <person name="Shi C.C."/>
            <person name="Li W."/>
            <person name="Zhang Q.J."/>
            <person name="Zhang Y."/>
            <person name="Li K."/>
            <person name="Lu H.F."/>
            <person name="Shi C."/>
            <person name="Zhu S.T."/>
            <person name="Xiao Z.Y."/>
            <person name="Nan H."/>
            <person name="Yue Y."/>
            <person name="Zhu X.G."/>
            <person name="Wu Y."/>
            <person name="Hong X.N."/>
            <person name="Fan G.Y."/>
            <person name="Tong Y."/>
            <person name="Zhang D."/>
            <person name="Mao C.L."/>
            <person name="Liu Y.L."/>
            <person name="Hao S.J."/>
            <person name="Liu W.Q."/>
            <person name="Lv M.Q."/>
            <person name="Zhang H.B."/>
            <person name="Liu Y."/>
            <person name="Hu-Tang G.R."/>
            <person name="Wang J.P."/>
            <person name="Wang J.H."/>
            <person name="Sun Y.H."/>
            <person name="Ni S.B."/>
            <person name="Chen W.B."/>
            <person name="Zhang X.C."/>
            <person name="Jiao Y.N."/>
            <person name="Eichler E.E."/>
            <person name="Li G.H."/>
            <person name="Liu X."/>
            <person name="Gao L.Z."/>
        </authorList>
    </citation>
    <scope>NUCLEOTIDE SEQUENCE [LARGE SCALE GENOMIC DNA]</scope>
    <source>
        <strain evidence="3">cv. GT1</strain>
        <tissue evidence="2">Leaf</tissue>
    </source>
</reference>
<dbReference type="Proteomes" id="UP000467840">
    <property type="component" value="Chromosome 1"/>
</dbReference>